<comment type="caution">
    <text evidence="1">The sequence shown here is derived from an EMBL/GenBank/DDBJ whole genome shotgun (WGS) entry which is preliminary data.</text>
</comment>
<organism evidence="1 2">
    <name type="scientific">Bacteroides clarus</name>
    <dbReference type="NCBI Taxonomy" id="626929"/>
    <lineage>
        <taxon>Bacteria</taxon>
        <taxon>Pseudomonadati</taxon>
        <taxon>Bacteroidota</taxon>
        <taxon>Bacteroidia</taxon>
        <taxon>Bacteroidales</taxon>
        <taxon>Bacteroidaceae</taxon>
        <taxon>Bacteroides</taxon>
    </lineage>
</organism>
<accession>A0A1Y4JQ22</accession>
<evidence type="ECO:0000313" key="1">
    <source>
        <dbReference type="EMBL" id="OUP34588.1"/>
    </source>
</evidence>
<sequence>MTNFEKWDKEFRAQNLYAFNNNENALLYLKVRAVCRGKQIKQFIERNNIELKSTKLNDQFAELFSVMEKTSNSMNMLDAYLRDRNNEWYHTMGVDEEKLKSGLRQINNYEWGGDQENSLDQYLVRRFIKVISDFDELKSKADAIATNAWKFVQTSWYNNWTSYLIESIFKKHRRVLSAVGEIKSVDFFIDNNPVDLKVTYFPGAYMQGKLKDILGNSELTWLKRKAKLFNILPDKNLSDSEQYNFLKEELENNGHPEVIAQLAATRKQIVDYVRANPESLMKWLYENQSPRLFGAENRLFVILIDSTDMEQSWKMKRAFSLIEPKVNDYLNKFNAHSLKKIDFTFNKKSYESLADIIFVVKE</sequence>
<gene>
    <name evidence="1" type="ORF">B5F24_08950</name>
</gene>
<dbReference type="Proteomes" id="UP000196587">
    <property type="component" value="Unassembled WGS sequence"/>
</dbReference>
<proteinExistence type="predicted"/>
<reference evidence="2" key="1">
    <citation type="submission" date="2017-04" db="EMBL/GenBank/DDBJ databases">
        <title>Function of individual gut microbiota members based on whole genome sequencing of pure cultures obtained from chicken caecum.</title>
        <authorList>
            <person name="Medvecky M."/>
            <person name="Cejkova D."/>
            <person name="Polansky O."/>
            <person name="Karasova D."/>
            <person name="Kubasova T."/>
            <person name="Cizek A."/>
            <person name="Rychlik I."/>
        </authorList>
    </citation>
    <scope>NUCLEOTIDE SEQUENCE [LARGE SCALE GENOMIC DNA]</scope>
    <source>
        <strain evidence="2">An189</strain>
    </source>
</reference>
<dbReference type="AlphaFoldDB" id="A0A1Y4JQ22"/>
<dbReference type="EMBL" id="NFKE01000005">
    <property type="protein sequence ID" value="OUP34588.1"/>
    <property type="molecule type" value="Genomic_DNA"/>
</dbReference>
<name>A0A1Y4JQ22_9BACE</name>
<protein>
    <submittedName>
        <fullName evidence="1">Uncharacterized protein</fullName>
    </submittedName>
</protein>
<evidence type="ECO:0000313" key="2">
    <source>
        <dbReference type="Proteomes" id="UP000196587"/>
    </source>
</evidence>